<evidence type="ECO:0000256" key="5">
    <source>
        <dbReference type="ARBA" id="ARBA00022842"/>
    </source>
</evidence>
<dbReference type="Gene3D" id="3.100.10.20">
    <property type="entry name" value="CRISPR-associated endonuclease Cas1, N-terminal domain"/>
    <property type="match status" value="1"/>
</dbReference>
<dbReference type="InterPro" id="IPR042206">
    <property type="entry name" value="CRISPR-assoc_Cas1_C"/>
</dbReference>
<evidence type="ECO:0000256" key="6">
    <source>
        <dbReference type="ARBA" id="ARBA00023118"/>
    </source>
</evidence>
<evidence type="ECO:0000256" key="3">
    <source>
        <dbReference type="ARBA" id="ARBA00022759"/>
    </source>
</evidence>
<dbReference type="EMBL" id="BDJK01000041">
    <property type="protein sequence ID" value="GAV23305.1"/>
    <property type="molecule type" value="Genomic_DNA"/>
</dbReference>
<dbReference type="InterPro" id="IPR019858">
    <property type="entry name" value="CRISPR-assoc_Cas1_HMARI/TNEAP"/>
</dbReference>
<evidence type="ECO:0000256" key="9">
    <source>
        <dbReference type="HAMAP-Rule" id="MF_01470"/>
    </source>
</evidence>
<evidence type="ECO:0000256" key="4">
    <source>
        <dbReference type="ARBA" id="ARBA00022801"/>
    </source>
</evidence>
<dbReference type="OrthoDB" id="9803119at2"/>
<reference evidence="11" key="1">
    <citation type="submission" date="2016-12" db="EMBL/GenBank/DDBJ databases">
        <title>Draft Genome Sequences od Carboxydothermus pertinax and islandicus, Hydrogenogenic Carboxydotrophic Bacteria.</title>
        <authorList>
            <person name="Fukuyama Y."/>
            <person name="Ohmae K."/>
            <person name="Yoneda Y."/>
            <person name="Yoshida T."/>
            <person name="Sako Y."/>
        </authorList>
    </citation>
    <scope>NUCLEOTIDE SEQUENCE [LARGE SCALE GENOMIC DNA]</scope>
    <source>
        <strain evidence="11">Ug1</strain>
    </source>
</reference>
<dbReference type="NCBIfam" id="TIGR00287">
    <property type="entry name" value="cas1"/>
    <property type="match status" value="1"/>
</dbReference>
<dbReference type="STRING" id="870242.cpu_18150"/>
<dbReference type="GO" id="GO:0004520">
    <property type="term" value="F:DNA endonuclease activity"/>
    <property type="evidence" value="ECO:0007669"/>
    <property type="project" value="InterPro"/>
</dbReference>
<comment type="cofactor">
    <cofactor evidence="9">
        <name>Mg(2+)</name>
        <dbReference type="ChEBI" id="CHEBI:18420"/>
    </cofactor>
    <cofactor evidence="9">
        <name>Mn(2+)</name>
        <dbReference type="ChEBI" id="CHEBI:29035"/>
    </cofactor>
</comment>
<evidence type="ECO:0000256" key="1">
    <source>
        <dbReference type="ARBA" id="ARBA00022722"/>
    </source>
</evidence>
<dbReference type="PANTHER" id="PTHR43219">
    <property type="entry name" value="CRISPR-ASSOCIATED ENDONUCLEASE CAS1"/>
    <property type="match status" value="1"/>
</dbReference>
<accession>A0A1L8CWI8</accession>
<dbReference type="GO" id="GO:0051607">
    <property type="term" value="P:defense response to virus"/>
    <property type="evidence" value="ECO:0007669"/>
    <property type="project" value="UniProtKB-UniRule"/>
</dbReference>
<dbReference type="Proteomes" id="UP000187485">
    <property type="component" value="Unassembled WGS sequence"/>
</dbReference>
<dbReference type="InterPro" id="IPR042211">
    <property type="entry name" value="CRISPR-assoc_Cas1_N"/>
</dbReference>
<name>A0A1L8CWI8_9THEO</name>
<keyword evidence="2 9" id="KW-0479">Metal-binding</keyword>
<keyword evidence="7 9" id="KW-0238">DNA-binding</keyword>
<comment type="function">
    <text evidence="9">CRISPR (clustered regularly interspaced short palindromic repeat), is an adaptive immune system that provides protection against mobile genetic elements (viruses, transposable elements and conjugative plasmids). CRISPR clusters contain spacers, sequences complementary to antecedent mobile elements, and target invading nucleic acids. CRISPR clusters are transcribed and processed into CRISPR RNA (crRNA). Acts as a dsDNA endonuclease. Involved in the integration of spacer DNA into the CRISPR cassette.</text>
</comment>
<dbReference type="Pfam" id="PF01867">
    <property type="entry name" value="Cas_Cas1"/>
    <property type="match status" value="1"/>
</dbReference>
<evidence type="ECO:0000256" key="2">
    <source>
        <dbReference type="ARBA" id="ARBA00022723"/>
    </source>
</evidence>
<comment type="subunit">
    <text evidence="9">Homodimer, forms a heterotetramer with a Cas2 homodimer.</text>
</comment>
<dbReference type="RefSeq" id="WP_075859742.1">
    <property type="nucleotide sequence ID" value="NZ_BDJK01000041.1"/>
</dbReference>
<gene>
    <name evidence="9" type="primary">cas1</name>
    <name evidence="10" type="ORF">cpu_18150</name>
</gene>
<keyword evidence="1 9" id="KW-0540">Nuclease</keyword>
<dbReference type="GO" id="GO:0016787">
    <property type="term" value="F:hydrolase activity"/>
    <property type="evidence" value="ECO:0007669"/>
    <property type="project" value="UniProtKB-KW"/>
</dbReference>
<protein>
    <recommendedName>
        <fullName evidence="9">CRISPR-associated endonuclease Cas1</fullName>
        <ecNumber evidence="9">3.1.-.-</ecNumber>
    </recommendedName>
</protein>
<dbReference type="Gene3D" id="1.20.120.920">
    <property type="entry name" value="CRISPR-associated endonuclease Cas1, C-terminal domain"/>
    <property type="match status" value="1"/>
</dbReference>
<keyword evidence="11" id="KW-1185">Reference proteome</keyword>
<keyword evidence="6 9" id="KW-0051">Antiviral defense</keyword>
<dbReference type="AlphaFoldDB" id="A0A1L8CWI8"/>
<keyword evidence="8 9" id="KW-0464">Manganese</keyword>
<dbReference type="GO" id="GO:0046872">
    <property type="term" value="F:metal ion binding"/>
    <property type="evidence" value="ECO:0007669"/>
    <property type="project" value="UniProtKB-UniRule"/>
</dbReference>
<dbReference type="CDD" id="cd09722">
    <property type="entry name" value="Cas1_I-B"/>
    <property type="match status" value="1"/>
</dbReference>
<dbReference type="NCBIfam" id="TIGR03641">
    <property type="entry name" value="cas1_HMARI"/>
    <property type="match status" value="1"/>
</dbReference>
<evidence type="ECO:0000256" key="8">
    <source>
        <dbReference type="ARBA" id="ARBA00023211"/>
    </source>
</evidence>
<feature type="binding site" evidence="9">
    <location>
        <position position="156"/>
    </location>
    <ligand>
        <name>Mn(2+)</name>
        <dbReference type="ChEBI" id="CHEBI:29035"/>
    </ligand>
</feature>
<evidence type="ECO:0000256" key="7">
    <source>
        <dbReference type="ARBA" id="ARBA00023125"/>
    </source>
</evidence>
<dbReference type="EC" id="3.1.-.-" evidence="9"/>
<dbReference type="InterPro" id="IPR002729">
    <property type="entry name" value="CRISPR-assoc_Cas1"/>
</dbReference>
<dbReference type="GO" id="GO:0043571">
    <property type="term" value="P:maintenance of CRISPR repeat elements"/>
    <property type="evidence" value="ECO:0007669"/>
    <property type="project" value="UniProtKB-UniRule"/>
</dbReference>
<evidence type="ECO:0000313" key="11">
    <source>
        <dbReference type="Proteomes" id="UP000187485"/>
    </source>
</evidence>
<dbReference type="PANTHER" id="PTHR43219:SF1">
    <property type="entry name" value="CRISPR-ASSOCIATED ENDONUCLEASE CAS1"/>
    <property type="match status" value="1"/>
</dbReference>
<comment type="caution">
    <text evidence="10">The sequence shown here is derived from an EMBL/GenBank/DDBJ whole genome shotgun (WGS) entry which is preliminary data.</text>
</comment>
<dbReference type="HAMAP" id="MF_01470">
    <property type="entry name" value="Cas1"/>
    <property type="match status" value="1"/>
</dbReference>
<keyword evidence="5 9" id="KW-0460">Magnesium</keyword>
<sequence>MGRTIYIFNSGRLRRKDNTLYFETEESKKPLPVENIESIYFFGEVDLNTKAVNFLAQNNITLHFFNYYGFYTGSFMPRDYLNSGFLLVKQVEHYLDLEKRMTIAREIVEAASDNILRNLNYYKNRGYRVESEISGIESLKQEIKRAKDPEELMAIEGNIRQYYYRAFPLITGYEMEKRVKRPPDNILNTLISFGNTVFYTTVLAQIYHTQLNPTISYLHEPGQRRFSLALDLSEIFKPIIVDRVIFTVLNRNIITEDDFEIEEGYCFLKEKGKKAFLQEYEEKLRSTIEHRNLKRHVSYQNLIKLEAYRLIKYLIGDENYRGFRAWW</sequence>
<organism evidence="10 11">
    <name type="scientific">Carboxydothermus pertinax</name>
    <dbReference type="NCBI Taxonomy" id="870242"/>
    <lineage>
        <taxon>Bacteria</taxon>
        <taxon>Bacillati</taxon>
        <taxon>Bacillota</taxon>
        <taxon>Clostridia</taxon>
        <taxon>Thermoanaerobacterales</taxon>
        <taxon>Thermoanaerobacteraceae</taxon>
        <taxon>Carboxydothermus</taxon>
    </lineage>
</organism>
<comment type="similarity">
    <text evidence="9">Belongs to the CRISPR-associated endonuclease Cas1 family.</text>
</comment>
<keyword evidence="3 9" id="KW-0255">Endonuclease</keyword>
<proteinExistence type="inferred from homology"/>
<keyword evidence="4 9" id="KW-0378">Hydrolase</keyword>
<feature type="binding site" evidence="9">
    <location>
        <position position="219"/>
    </location>
    <ligand>
        <name>Mn(2+)</name>
        <dbReference type="ChEBI" id="CHEBI:29035"/>
    </ligand>
</feature>
<feature type="binding site" evidence="9">
    <location>
        <position position="234"/>
    </location>
    <ligand>
        <name>Mn(2+)</name>
        <dbReference type="ChEBI" id="CHEBI:29035"/>
    </ligand>
</feature>
<dbReference type="GO" id="GO:0003677">
    <property type="term" value="F:DNA binding"/>
    <property type="evidence" value="ECO:0007669"/>
    <property type="project" value="UniProtKB-KW"/>
</dbReference>
<evidence type="ECO:0000313" key="10">
    <source>
        <dbReference type="EMBL" id="GAV23305.1"/>
    </source>
</evidence>